<feature type="non-terminal residue" evidence="2">
    <location>
        <position position="1"/>
    </location>
</feature>
<dbReference type="AlphaFoldDB" id="A0A6J4NP99"/>
<name>A0A6J4NP99_9ACTN</name>
<sequence>CEEGCDAQMKRRVAILTLVLLPALVAVVGFAADSGLLSFNEPRGAMPIAGGSTSEPSTGGFSSKNVEYKGFLAFEEGGGLPSGFEDPAVPLNPEILTATGANIRGDYLYLTSWKNISIYNISRPLKPELTDVLPIGFKFENENVATNGKILLFSESLPGDALHVYDVSDKTNIEEISTVEGAGDHTTTCIMDCKWAYGSDGSITDLRDPRNPKLMTQDWHKITGLNEDGAHDVDEYKPGFLVTSPISDSFQILDVREPLKPKVLARGKHPQPDDFLFHSGTWPRAGQDKFVVMQGEKNFRTQCDRRQGPVMTYDKVEGTNRFALKDRYRVENGTYVDGAPAINALGCSAHWFEVHPTWKNGGLMALGYYEHGTHFLKVADNGQITRKGYFLPNAGSTSAAYWINRNIVYAVDYTRGIDILRYTGSGTDGPLTGANENGSGRG</sequence>
<accession>A0A6J4NP99</accession>
<reference evidence="2" key="1">
    <citation type="submission" date="2020-02" db="EMBL/GenBank/DDBJ databases">
        <authorList>
            <person name="Meier V. D."/>
        </authorList>
    </citation>
    <scope>NUCLEOTIDE SEQUENCE</scope>
    <source>
        <strain evidence="2">AVDCRST_MAG01</strain>
    </source>
</reference>
<organism evidence="2">
    <name type="scientific">uncultured Rubrobacteraceae bacterium</name>
    <dbReference type="NCBI Taxonomy" id="349277"/>
    <lineage>
        <taxon>Bacteria</taxon>
        <taxon>Bacillati</taxon>
        <taxon>Actinomycetota</taxon>
        <taxon>Rubrobacteria</taxon>
        <taxon>Rubrobacterales</taxon>
        <taxon>Rubrobacteraceae</taxon>
        <taxon>environmental samples</taxon>
    </lineage>
</organism>
<feature type="transmembrane region" description="Helical" evidence="1">
    <location>
        <begin position="12"/>
        <end position="32"/>
    </location>
</feature>
<proteinExistence type="predicted"/>
<dbReference type="EMBL" id="CADCUW010000097">
    <property type="protein sequence ID" value="CAA9393199.1"/>
    <property type="molecule type" value="Genomic_DNA"/>
</dbReference>
<evidence type="ECO:0000256" key="1">
    <source>
        <dbReference type="SAM" id="Phobius"/>
    </source>
</evidence>
<gene>
    <name evidence="2" type="ORF">AVDCRST_MAG01-01-588</name>
</gene>
<evidence type="ECO:0008006" key="3">
    <source>
        <dbReference type="Google" id="ProtNLM"/>
    </source>
</evidence>
<evidence type="ECO:0000313" key="2">
    <source>
        <dbReference type="EMBL" id="CAA9393199.1"/>
    </source>
</evidence>
<keyword evidence="1" id="KW-0812">Transmembrane</keyword>
<keyword evidence="1" id="KW-0472">Membrane</keyword>
<keyword evidence="1" id="KW-1133">Transmembrane helix</keyword>
<protein>
    <recommendedName>
        <fullName evidence="3">Secreted protein</fullName>
    </recommendedName>
</protein>